<dbReference type="AlphaFoldDB" id="A0A1X1ZD66"/>
<evidence type="ECO:0000256" key="1">
    <source>
        <dbReference type="SAM" id="Phobius"/>
    </source>
</evidence>
<dbReference type="InterPro" id="IPR052336">
    <property type="entry name" value="MlaD_Phospholipid_Transporter"/>
</dbReference>
<keyword evidence="1" id="KW-0812">Transmembrane</keyword>
<dbReference type="GO" id="GO:0005576">
    <property type="term" value="C:extracellular region"/>
    <property type="evidence" value="ECO:0007669"/>
    <property type="project" value="TreeGrafter"/>
</dbReference>
<dbReference type="RefSeq" id="WP_085138619.1">
    <property type="nucleotide sequence ID" value="NZ_LQPI01000040.1"/>
</dbReference>
<evidence type="ECO:0000259" key="3">
    <source>
        <dbReference type="Pfam" id="PF11887"/>
    </source>
</evidence>
<evidence type="ECO:0000259" key="2">
    <source>
        <dbReference type="Pfam" id="PF02470"/>
    </source>
</evidence>
<dbReference type="Pfam" id="PF02470">
    <property type="entry name" value="MlaD"/>
    <property type="match status" value="1"/>
</dbReference>
<dbReference type="InterPro" id="IPR005693">
    <property type="entry name" value="Mce"/>
</dbReference>
<dbReference type="InterPro" id="IPR024516">
    <property type="entry name" value="Mce_C"/>
</dbReference>
<dbReference type="InterPro" id="IPR003399">
    <property type="entry name" value="Mce/MlaD"/>
</dbReference>
<dbReference type="EMBL" id="LQPI01000040">
    <property type="protein sequence ID" value="ORW21258.1"/>
    <property type="molecule type" value="Genomic_DNA"/>
</dbReference>
<dbReference type="PANTHER" id="PTHR33371">
    <property type="entry name" value="INTERMEMBRANE PHOSPHOLIPID TRANSPORT SYSTEM BINDING PROTEIN MLAD-RELATED"/>
    <property type="match status" value="1"/>
</dbReference>
<keyword evidence="1" id="KW-1133">Transmembrane helix</keyword>
<dbReference type="PANTHER" id="PTHR33371:SF18">
    <property type="entry name" value="MCE-FAMILY PROTEIN MCE3C"/>
    <property type="match status" value="1"/>
</dbReference>
<dbReference type="PRINTS" id="PR01782">
    <property type="entry name" value="MCEVIRFACTOR"/>
</dbReference>
<feature type="transmembrane region" description="Helical" evidence="1">
    <location>
        <begin position="21"/>
        <end position="40"/>
    </location>
</feature>
<evidence type="ECO:0000313" key="5">
    <source>
        <dbReference type="Proteomes" id="UP000193108"/>
    </source>
</evidence>
<evidence type="ECO:0000313" key="4">
    <source>
        <dbReference type="EMBL" id="ORW21258.1"/>
    </source>
</evidence>
<proteinExistence type="predicted"/>
<dbReference type="Proteomes" id="UP000193108">
    <property type="component" value="Unassembled WGS sequence"/>
</dbReference>
<feature type="domain" description="Mce/MlaD" evidence="2">
    <location>
        <begin position="48"/>
        <end position="121"/>
    </location>
</feature>
<keyword evidence="1" id="KW-0472">Membrane</keyword>
<comment type="caution">
    <text evidence="4">The sequence shown here is derived from an EMBL/GenBank/DDBJ whole genome shotgun (WGS) entry which is preliminary data.</text>
</comment>
<reference evidence="4 5" key="1">
    <citation type="submission" date="2016-01" db="EMBL/GenBank/DDBJ databases">
        <title>The new phylogeny of the genus Mycobacterium.</title>
        <authorList>
            <person name="Tarcisio F."/>
            <person name="Conor M."/>
            <person name="Antonella G."/>
            <person name="Elisabetta G."/>
            <person name="Giulia F.S."/>
            <person name="Sara T."/>
            <person name="Anna F."/>
            <person name="Clotilde B."/>
            <person name="Roberto B."/>
            <person name="Veronica D.S."/>
            <person name="Fabio R."/>
            <person name="Monica P."/>
            <person name="Olivier J."/>
            <person name="Enrico T."/>
            <person name="Nicola S."/>
        </authorList>
    </citation>
    <scope>NUCLEOTIDE SEQUENCE [LARGE SCALE GENOMIC DNA]</scope>
    <source>
        <strain evidence="4 5">DSM 44164</strain>
    </source>
</reference>
<keyword evidence="5" id="KW-1185">Reference proteome</keyword>
<dbReference type="NCBIfam" id="TIGR00996">
    <property type="entry name" value="Mtu_fam_mce"/>
    <property type="match status" value="1"/>
</dbReference>
<dbReference type="STRING" id="1782.AWC18_10295"/>
<sequence>MVNKIRSALRRPIESHGNLRLGIVTVVVIALVCGALLGMGKLGVGRVGYTADFAQAAGLSAGDQITVAGVRVGSVKGLRLDDDHVAVAMEIDKGLRLGSETRAAIKLTTLLGARYVDLQPGGSGELKDGRIPLANTEVPYDLQTALQDATTTFDAVDAEKISQSMTTLSQQLQGSPQILPQALDNITQLSSVIGSRRDEIADLLRSTQQVSELLGRQQQSLGVLMTQGRDVVADLASRQEAIVRLINATTKLIEQLQPVLVGDRRQTRELFANLNGMMTSVGRNDALFRNMLQIMPVPVRNFTNATGNGNEFDFNSTGGTVIDSFMCAISGRAKQFNLPSYFEDCQ</sequence>
<dbReference type="Pfam" id="PF11887">
    <property type="entry name" value="Mce4_CUP1"/>
    <property type="match status" value="1"/>
</dbReference>
<accession>A0A1X1ZD66</accession>
<protein>
    <submittedName>
        <fullName evidence="4">Mammalian cell entry protein</fullName>
    </submittedName>
</protein>
<name>A0A1X1ZD66_MYCNO</name>
<organism evidence="4 5">
    <name type="scientific">Mycolicibacter nonchromogenicus</name>
    <name type="common">Mycobacterium nonchromogenicum</name>
    <dbReference type="NCBI Taxonomy" id="1782"/>
    <lineage>
        <taxon>Bacteria</taxon>
        <taxon>Bacillati</taxon>
        <taxon>Actinomycetota</taxon>
        <taxon>Actinomycetes</taxon>
        <taxon>Mycobacteriales</taxon>
        <taxon>Mycobacteriaceae</taxon>
        <taxon>Mycolicibacter</taxon>
    </lineage>
</organism>
<feature type="domain" description="Mammalian cell entry C-terminal" evidence="3">
    <location>
        <begin position="130"/>
        <end position="314"/>
    </location>
</feature>
<gene>
    <name evidence="4" type="ORF">AWC18_10295</name>
</gene>